<organism evidence="1 2">
    <name type="scientific">Melastoma candidum</name>
    <dbReference type="NCBI Taxonomy" id="119954"/>
    <lineage>
        <taxon>Eukaryota</taxon>
        <taxon>Viridiplantae</taxon>
        <taxon>Streptophyta</taxon>
        <taxon>Embryophyta</taxon>
        <taxon>Tracheophyta</taxon>
        <taxon>Spermatophyta</taxon>
        <taxon>Magnoliopsida</taxon>
        <taxon>eudicotyledons</taxon>
        <taxon>Gunneridae</taxon>
        <taxon>Pentapetalae</taxon>
        <taxon>rosids</taxon>
        <taxon>malvids</taxon>
        <taxon>Myrtales</taxon>
        <taxon>Melastomataceae</taxon>
        <taxon>Melastomatoideae</taxon>
        <taxon>Melastomateae</taxon>
        <taxon>Melastoma</taxon>
    </lineage>
</organism>
<dbReference type="EMBL" id="CM042881">
    <property type="protein sequence ID" value="KAI4386454.1"/>
    <property type="molecule type" value="Genomic_DNA"/>
</dbReference>
<accession>A0ACB9S5V5</accession>
<proteinExistence type="predicted"/>
<keyword evidence="2" id="KW-1185">Reference proteome</keyword>
<name>A0ACB9S5V5_9MYRT</name>
<reference evidence="2" key="1">
    <citation type="journal article" date="2023" name="Front. Plant Sci.">
        <title>Chromosomal-level genome assembly of Melastoma candidum provides insights into trichome evolution.</title>
        <authorList>
            <person name="Zhong Y."/>
            <person name="Wu W."/>
            <person name="Sun C."/>
            <person name="Zou P."/>
            <person name="Liu Y."/>
            <person name="Dai S."/>
            <person name="Zhou R."/>
        </authorList>
    </citation>
    <scope>NUCLEOTIDE SEQUENCE [LARGE SCALE GENOMIC DNA]</scope>
</reference>
<evidence type="ECO:0000313" key="1">
    <source>
        <dbReference type="EMBL" id="KAI4386454.1"/>
    </source>
</evidence>
<sequence length="125" mass="13942">MVHAICQSYGFLVKVVRIDENTRDAYFGVENKSDAESIIKRLNYAIMNDHNWSSTLQSGNHTSSASMSDDQESNDASSSSGLKIAQHVAELKQLHSTKKMNIELESLYAAILHIESQNASLREQI</sequence>
<protein>
    <submittedName>
        <fullName evidence="1">Uncharacterized protein</fullName>
    </submittedName>
</protein>
<evidence type="ECO:0000313" key="2">
    <source>
        <dbReference type="Proteomes" id="UP001057402"/>
    </source>
</evidence>
<gene>
    <name evidence="1" type="ORF">MLD38_004385</name>
</gene>
<dbReference type="Proteomes" id="UP001057402">
    <property type="component" value="Chromosome 2"/>
</dbReference>
<comment type="caution">
    <text evidence="1">The sequence shown here is derived from an EMBL/GenBank/DDBJ whole genome shotgun (WGS) entry which is preliminary data.</text>
</comment>